<dbReference type="Pfam" id="PF03473">
    <property type="entry name" value="MOSC"/>
    <property type="match status" value="1"/>
</dbReference>
<gene>
    <name evidence="2" type="ORF">LQV63_27655</name>
</gene>
<dbReference type="Proteomes" id="UP001199916">
    <property type="component" value="Unassembled WGS sequence"/>
</dbReference>
<dbReference type="SUPFAM" id="SSF50800">
    <property type="entry name" value="PK beta-barrel domain-like"/>
    <property type="match status" value="1"/>
</dbReference>
<dbReference type="InterPro" id="IPR005303">
    <property type="entry name" value="MOCOS_middle"/>
</dbReference>
<reference evidence="2 3" key="1">
    <citation type="submission" date="2021-11" db="EMBL/GenBank/DDBJ databases">
        <title>Draft genome sequence of Paenibacillus profundus YoMME, a new Gram-positive bacteria with exoelectrogenic properties.</title>
        <authorList>
            <person name="Hubenova Y."/>
            <person name="Hubenova E."/>
            <person name="Manasiev Y."/>
            <person name="Peykov S."/>
            <person name="Mitov M."/>
        </authorList>
    </citation>
    <scope>NUCLEOTIDE SEQUENCE [LARGE SCALE GENOMIC DNA]</scope>
    <source>
        <strain evidence="2 3">YoMME</strain>
    </source>
</reference>
<evidence type="ECO:0000313" key="3">
    <source>
        <dbReference type="Proteomes" id="UP001199916"/>
    </source>
</evidence>
<dbReference type="RefSeq" id="WP_233699064.1">
    <property type="nucleotide sequence ID" value="NZ_JAJNBZ010000039.1"/>
</dbReference>
<dbReference type="Gene3D" id="2.40.33.20">
    <property type="entry name" value="PK beta-barrel domain-like"/>
    <property type="match status" value="1"/>
</dbReference>
<feature type="domain" description="MOSC" evidence="1">
    <location>
        <begin position="92"/>
        <end position="240"/>
    </location>
</feature>
<keyword evidence="3" id="KW-1185">Reference proteome</keyword>
<proteinExistence type="predicted"/>
<dbReference type="InterPro" id="IPR005302">
    <property type="entry name" value="MoCF_Sase_C"/>
</dbReference>
<dbReference type="PROSITE" id="PS51340">
    <property type="entry name" value="MOSC"/>
    <property type="match status" value="1"/>
</dbReference>
<accession>A0ABS8YQ10</accession>
<protein>
    <submittedName>
        <fullName evidence="2">MOSC domain-containing protein</fullName>
    </submittedName>
</protein>
<evidence type="ECO:0000259" key="1">
    <source>
        <dbReference type="PROSITE" id="PS51340"/>
    </source>
</evidence>
<organism evidence="2 3">
    <name type="scientific">Paenibacillus profundus</name>
    <dbReference type="NCBI Taxonomy" id="1173085"/>
    <lineage>
        <taxon>Bacteria</taxon>
        <taxon>Bacillati</taxon>
        <taxon>Bacillota</taxon>
        <taxon>Bacilli</taxon>
        <taxon>Bacillales</taxon>
        <taxon>Paenibacillaceae</taxon>
        <taxon>Paenibacillus</taxon>
    </lineage>
</organism>
<sequence>MERIGALKEIVRHPVKSFRGERVQHTKLMDYGLYGDRSHVFLDDTRPGKYVTITQCPKMAQYEARFAGLDNTEQYPRVEVRSPNGIVYDWEDEALKLELEQESKRAISPHSYTPQHIPFGALEEAHILLVTDASVRELEQLWGGHIDYNRFRPNLFIQLDDPVPFVEEQWLGRRLRIGAAELELNSLCERCMIITVDPDSGERDASLLKTVVQERSSNFGVYASVLKTGDIEVGQPIYLI</sequence>
<name>A0ABS8YQ10_9BACL</name>
<comment type="caution">
    <text evidence="2">The sequence shown here is derived from an EMBL/GenBank/DDBJ whole genome shotgun (WGS) entry which is preliminary data.</text>
</comment>
<dbReference type="Pfam" id="PF03476">
    <property type="entry name" value="MOSC_N"/>
    <property type="match status" value="1"/>
</dbReference>
<dbReference type="EMBL" id="JAJNBZ010000039">
    <property type="protein sequence ID" value="MCE5173044.1"/>
    <property type="molecule type" value="Genomic_DNA"/>
</dbReference>
<evidence type="ECO:0000313" key="2">
    <source>
        <dbReference type="EMBL" id="MCE5173044.1"/>
    </source>
</evidence>
<dbReference type="InterPro" id="IPR011037">
    <property type="entry name" value="Pyrv_Knase-like_insert_dom_sf"/>
</dbReference>